<dbReference type="SUPFAM" id="SSF51182">
    <property type="entry name" value="RmlC-like cupins"/>
    <property type="match status" value="1"/>
</dbReference>
<dbReference type="PANTHER" id="PTHR43346:SF1">
    <property type="entry name" value="QUERCETIN 2,3-DIOXYGENASE-RELATED"/>
    <property type="match status" value="1"/>
</dbReference>
<gene>
    <name evidence="2" type="ORF">IC761_22425</name>
</gene>
<protein>
    <submittedName>
        <fullName evidence="2">Cupin domain-containing protein</fullName>
    </submittedName>
</protein>
<dbReference type="InterPro" id="IPR013096">
    <property type="entry name" value="Cupin_2"/>
</dbReference>
<dbReference type="InterPro" id="IPR011051">
    <property type="entry name" value="RmlC_Cupin_sf"/>
</dbReference>
<dbReference type="InterPro" id="IPR014710">
    <property type="entry name" value="RmlC-like_jellyroll"/>
</dbReference>
<feature type="domain" description="Cupin type-2" evidence="1">
    <location>
        <begin position="57"/>
        <end position="123"/>
    </location>
</feature>
<evidence type="ECO:0000259" key="1">
    <source>
        <dbReference type="Pfam" id="PF07883"/>
    </source>
</evidence>
<proteinExistence type="predicted"/>
<evidence type="ECO:0000313" key="3">
    <source>
        <dbReference type="Proteomes" id="UP000594621"/>
    </source>
</evidence>
<evidence type="ECO:0000313" key="2">
    <source>
        <dbReference type="EMBL" id="QPF89266.1"/>
    </source>
</evidence>
<sequence length="164" mass="18202">MASRTLLEGEVKAQTEAHGYVLGVAEGEHLIHYRNPGSIIIKVDPIKGSKNVACGTQQVPIGAGIPIHIHFDSDEAFYVLDGSGTFILNDVRHPFEKGSTIFIPKNSWHGFANPDSELLLLWIVTPTGLDAFFRETCNRPGEPRRELTREQIDAISLKYGTKYK</sequence>
<dbReference type="Proteomes" id="UP000594621">
    <property type="component" value="Chromosome"/>
</dbReference>
<dbReference type="InterPro" id="IPR052538">
    <property type="entry name" value="Flavonoid_dioxygenase-like"/>
</dbReference>
<dbReference type="Gene3D" id="2.60.120.10">
    <property type="entry name" value="Jelly Rolls"/>
    <property type="match status" value="1"/>
</dbReference>
<name>A0A7S9GY05_9BRAD</name>
<organism evidence="2 3">
    <name type="scientific">Bradyrhizobium commune</name>
    <dbReference type="NCBI Taxonomy" id="83627"/>
    <lineage>
        <taxon>Bacteria</taxon>
        <taxon>Pseudomonadati</taxon>
        <taxon>Pseudomonadota</taxon>
        <taxon>Alphaproteobacteria</taxon>
        <taxon>Hyphomicrobiales</taxon>
        <taxon>Nitrobacteraceae</taxon>
        <taxon>Bradyrhizobium</taxon>
    </lineage>
</organism>
<dbReference type="AlphaFoldDB" id="A0A7S9GY05"/>
<accession>A0A7S9GY05</accession>
<dbReference type="KEGG" id="bcou:IC761_22425"/>
<reference evidence="2 3" key="1">
    <citation type="submission" date="2020-09" db="EMBL/GenBank/DDBJ databases">
        <title>Complete genomes of bradyrhizobia occurring on native shrubby legumes in Australia.</title>
        <authorList>
            <person name="Lafay B."/>
        </authorList>
    </citation>
    <scope>NUCLEOTIDE SEQUENCE [LARGE SCALE GENOMIC DNA]</scope>
    <source>
        <strain evidence="2 3">BDV5040</strain>
    </source>
</reference>
<dbReference type="EMBL" id="CP061379">
    <property type="protein sequence ID" value="QPF89266.1"/>
    <property type="molecule type" value="Genomic_DNA"/>
</dbReference>
<keyword evidence="3" id="KW-1185">Reference proteome</keyword>
<dbReference type="Pfam" id="PF07883">
    <property type="entry name" value="Cupin_2"/>
    <property type="match status" value="1"/>
</dbReference>
<dbReference type="PANTHER" id="PTHR43346">
    <property type="entry name" value="LIGAND BINDING DOMAIN PROTEIN, PUTATIVE (AFU_ORTHOLOGUE AFUA_6G14370)-RELATED"/>
    <property type="match status" value="1"/>
</dbReference>